<dbReference type="InterPro" id="IPR053149">
    <property type="entry name" value="TPK"/>
</dbReference>
<dbReference type="InterPro" id="IPR007373">
    <property type="entry name" value="Thiamin_PyroPKinase_B1-bd"/>
</dbReference>
<dbReference type="GO" id="GO:0004788">
    <property type="term" value="F:thiamine diphosphokinase activity"/>
    <property type="evidence" value="ECO:0007669"/>
    <property type="project" value="UniProtKB-UniRule"/>
</dbReference>
<keyword evidence="2" id="KW-0547">Nucleotide-binding</keyword>
<organism evidence="7 8">
    <name type="scientific">Paenibacillus albiflavus</name>
    <dbReference type="NCBI Taxonomy" id="2545760"/>
    <lineage>
        <taxon>Bacteria</taxon>
        <taxon>Bacillati</taxon>
        <taxon>Bacillota</taxon>
        <taxon>Bacilli</taxon>
        <taxon>Bacillales</taxon>
        <taxon>Paenibacillaceae</taxon>
        <taxon>Paenibacillus</taxon>
    </lineage>
</organism>
<dbReference type="RefSeq" id="WP_132417945.1">
    <property type="nucleotide sequence ID" value="NZ_SKFG01000008.1"/>
</dbReference>
<dbReference type="GO" id="GO:0006772">
    <property type="term" value="P:thiamine metabolic process"/>
    <property type="evidence" value="ECO:0007669"/>
    <property type="project" value="UniProtKB-UniRule"/>
</dbReference>
<dbReference type="Pfam" id="PF04265">
    <property type="entry name" value="TPK_B1_binding"/>
    <property type="match status" value="1"/>
</dbReference>
<evidence type="ECO:0000259" key="6">
    <source>
        <dbReference type="SMART" id="SM00983"/>
    </source>
</evidence>
<dbReference type="SUPFAM" id="SSF63999">
    <property type="entry name" value="Thiamin pyrophosphokinase, catalytic domain"/>
    <property type="match status" value="1"/>
</dbReference>
<dbReference type="InterPro" id="IPR007371">
    <property type="entry name" value="TPK_catalytic"/>
</dbReference>
<evidence type="ECO:0000313" key="8">
    <source>
        <dbReference type="Proteomes" id="UP000295418"/>
    </source>
</evidence>
<dbReference type="OrthoDB" id="9804377at2"/>
<dbReference type="EC" id="2.7.6.2" evidence="5"/>
<dbReference type="GO" id="GO:0009229">
    <property type="term" value="P:thiamine diphosphate biosynthetic process"/>
    <property type="evidence" value="ECO:0007669"/>
    <property type="project" value="InterPro"/>
</dbReference>
<dbReference type="InterPro" id="IPR036371">
    <property type="entry name" value="TPK_B1-bd_sf"/>
</dbReference>
<keyword evidence="4" id="KW-0067">ATP-binding</keyword>
<evidence type="ECO:0000256" key="2">
    <source>
        <dbReference type="ARBA" id="ARBA00022741"/>
    </source>
</evidence>
<dbReference type="Gene3D" id="3.40.50.10240">
    <property type="entry name" value="Thiamin pyrophosphokinase, catalytic domain"/>
    <property type="match status" value="1"/>
</dbReference>
<reference evidence="7 8" key="1">
    <citation type="submission" date="2019-03" db="EMBL/GenBank/DDBJ databases">
        <authorList>
            <person name="Kim M.K.M."/>
        </authorList>
    </citation>
    <scope>NUCLEOTIDE SEQUENCE [LARGE SCALE GENOMIC DNA]</scope>
    <source>
        <strain evidence="7 8">18JY21-1</strain>
    </source>
</reference>
<sequence length="216" mass="23966">MNSSRILIVCGGSLGAQALQLVKEKEPSDVLIGVDRGAWWLVKNGFKLEGAFGDFDSVTEDEAMQIKAASDWVKSFDAIDKDWTDSELAMHWALERKPKQIILLGATGTRFDHTLANIYLLQKALEAGIDCRLIDEHNEIKLIDRTSQVMRSRHPYISLISISDQTTGITLEGFRYPLHNATLKRGQALGVSNVLLSNVGTIHLDHGLLLVIQSED</sequence>
<dbReference type="GO" id="GO:0016301">
    <property type="term" value="F:kinase activity"/>
    <property type="evidence" value="ECO:0007669"/>
    <property type="project" value="UniProtKB-KW"/>
</dbReference>
<dbReference type="EMBL" id="SKFG01000008">
    <property type="protein sequence ID" value="TCZ77863.1"/>
    <property type="molecule type" value="Genomic_DNA"/>
</dbReference>
<comment type="caution">
    <text evidence="7">The sequence shown here is derived from an EMBL/GenBank/DDBJ whole genome shotgun (WGS) entry which is preliminary data.</text>
</comment>
<keyword evidence="1 7" id="KW-0808">Transferase</keyword>
<evidence type="ECO:0000313" key="7">
    <source>
        <dbReference type="EMBL" id="TCZ77863.1"/>
    </source>
</evidence>
<dbReference type="CDD" id="cd07995">
    <property type="entry name" value="TPK"/>
    <property type="match status" value="1"/>
</dbReference>
<feature type="domain" description="Thiamin pyrophosphokinase thiamin-binding" evidence="6">
    <location>
        <begin position="139"/>
        <end position="210"/>
    </location>
</feature>
<dbReference type="PANTHER" id="PTHR41299:SF1">
    <property type="entry name" value="THIAMINE PYROPHOSPHOKINASE"/>
    <property type="match status" value="1"/>
</dbReference>
<dbReference type="GO" id="GO:0030975">
    <property type="term" value="F:thiamine binding"/>
    <property type="evidence" value="ECO:0007669"/>
    <property type="project" value="InterPro"/>
</dbReference>
<dbReference type="AlphaFoldDB" id="A0A4R4EF52"/>
<evidence type="ECO:0000256" key="5">
    <source>
        <dbReference type="NCBIfam" id="TIGR01378"/>
    </source>
</evidence>
<evidence type="ECO:0000256" key="4">
    <source>
        <dbReference type="ARBA" id="ARBA00022840"/>
    </source>
</evidence>
<dbReference type="SMART" id="SM00983">
    <property type="entry name" value="TPK_B1_binding"/>
    <property type="match status" value="1"/>
</dbReference>
<accession>A0A4R4EF52</accession>
<dbReference type="Proteomes" id="UP000295418">
    <property type="component" value="Unassembled WGS sequence"/>
</dbReference>
<dbReference type="SUPFAM" id="SSF63862">
    <property type="entry name" value="Thiamin pyrophosphokinase, substrate-binding domain"/>
    <property type="match status" value="1"/>
</dbReference>
<proteinExistence type="predicted"/>
<protein>
    <recommendedName>
        <fullName evidence="5">Thiamine diphosphokinase</fullName>
        <ecNumber evidence="5">2.7.6.2</ecNumber>
    </recommendedName>
</protein>
<keyword evidence="8" id="KW-1185">Reference proteome</keyword>
<dbReference type="InterPro" id="IPR006282">
    <property type="entry name" value="Thi_PPkinase"/>
</dbReference>
<dbReference type="Pfam" id="PF04263">
    <property type="entry name" value="TPK_catalytic"/>
    <property type="match status" value="1"/>
</dbReference>
<dbReference type="PANTHER" id="PTHR41299">
    <property type="entry name" value="THIAMINE PYROPHOSPHOKINASE"/>
    <property type="match status" value="1"/>
</dbReference>
<dbReference type="GO" id="GO:0005524">
    <property type="term" value="F:ATP binding"/>
    <property type="evidence" value="ECO:0007669"/>
    <property type="project" value="UniProtKB-KW"/>
</dbReference>
<evidence type="ECO:0000256" key="1">
    <source>
        <dbReference type="ARBA" id="ARBA00022679"/>
    </source>
</evidence>
<keyword evidence="3 7" id="KW-0418">Kinase</keyword>
<name>A0A4R4EF52_9BACL</name>
<evidence type="ECO:0000256" key="3">
    <source>
        <dbReference type="ARBA" id="ARBA00022777"/>
    </source>
</evidence>
<gene>
    <name evidence="7" type="ORF">E0485_09855</name>
</gene>
<dbReference type="NCBIfam" id="TIGR01378">
    <property type="entry name" value="thi_PPkinase"/>
    <property type="match status" value="1"/>
</dbReference>
<dbReference type="InterPro" id="IPR036759">
    <property type="entry name" value="TPK_catalytic_sf"/>
</dbReference>